<dbReference type="EMBL" id="VIEB01000319">
    <property type="protein sequence ID" value="TQD95335.1"/>
    <property type="molecule type" value="Genomic_DNA"/>
</dbReference>
<evidence type="ECO:0000313" key="1">
    <source>
        <dbReference type="EMBL" id="TQD95335.1"/>
    </source>
</evidence>
<dbReference type="Proteomes" id="UP000315295">
    <property type="component" value="Unassembled WGS sequence"/>
</dbReference>
<gene>
    <name evidence="1" type="ORF">C1H46_019127</name>
</gene>
<name>A0A540M9C6_MALBA</name>
<reference evidence="1 2" key="1">
    <citation type="journal article" date="2019" name="G3 (Bethesda)">
        <title>Sequencing of a Wild Apple (Malus baccata) Genome Unravels the Differences Between Cultivated and Wild Apple Species Regarding Disease Resistance and Cold Tolerance.</title>
        <authorList>
            <person name="Chen X."/>
        </authorList>
    </citation>
    <scope>NUCLEOTIDE SEQUENCE [LARGE SCALE GENOMIC DNA]</scope>
    <source>
        <strain evidence="2">cv. Shandingzi</strain>
        <tissue evidence="1">Leaves</tissue>
    </source>
</reference>
<accession>A0A540M9C6</accession>
<dbReference type="PANTHER" id="PTHR38926">
    <property type="entry name" value="F-BOX DOMAIN CONTAINING PROTEIN, EXPRESSED"/>
    <property type="match status" value="1"/>
</dbReference>
<comment type="caution">
    <text evidence="1">The sequence shown here is derived from an EMBL/GenBank/DDBJ whole genome shotgun (WGS) entry which is preliminary data.</text>
</comment>
<dbReference type="InterPro" id="IPR032675">
    <property type="entry name" value="LRR_dom_sf"/>
</dbReference>
<dbReference type="Gene3D" id="3.80.10.10">
    <property type="entry name" value="Ribonuclease Inhibitor"/>
    <property type="match status" value="1"/>
</dbReference>
<dbReference type="PANTHER" id="PTHR38926:SF13">
    <property type="entry name" value="F-BOX DOMAIN CONTAINING PROTEIN, EXPRESSED"/>
    <property type="match status" value="1"/>
</dbReference>
<proteinExistence type="predicted"/>
<dbReference type="SUPFAM" id="SSF81383">
    <property type="entry name" value="F-box domain"/>
    <property type="match status" value="1"/>
</dbReference>
<organism evidence="1 2">
    <name type="scientific">Malus baccata</name>
    <name type="common">Siberian crab apple</name>
    <name type="synonym">Pyrus baccata</name>
    <dbReference type="NCBI Taxonomy" id="106549"/>
    <lineage>
        <taxon>Eukaryota</taxon>
        <taxon>Viridiplantae</taxon>
        <taxon>Streptophyta</taxon>
        <taxon>Embryophyta</taxon>
        <taxon>Tracheophyta</taxon>
        <taxon>Spermatophyta</taxon>
        <taxon>Magnoliopsida</taxon>
        <taxon>eudicotyledons</taxon>
        <taxon>Gunneridae</taxon>
        <taxon>Pentapetalae</taxon>
        <taxon>rosids</taxon>
        <taxon>fabids</taxon>
        <taxon>Rosales</taxon>
        <taxon>Rosaceae</taxon>
        <taxon>Amygdaloideae</taxon>
        <taxon>Maleae</taxon>
        <taxon>Malus</taxon>
    </lineage>
</organism>
<dbReference type="SUPFAM" id="SSF52047">
    <property type="entry name" value="RNI-like"/>
    <property type="match status" value="1"/>
</dbReference>
<sequence>MEVGADFPPEKRKKVDDDSQMSVRRWEDLPPDIWFKILSSSSSELTKALVRIRCAAISTTLRSLICNNSVLWATLDFSVMEVEPVYDSPSVLSGVSKALLSLGQGNVTTLVSSPYLGDDAFITYAAKRCLKLKRLVLPSCFTISDTGIYEAFRSWKDLVSLTISPDNTNFPYLLEQISSNCKNFSELKLMGTCDRGFASTLVAYLPKLKVLSLRCAKFTSSDLHTVLNDLKQLQVLNISHCFWVQINWIILDKVSRLQSFITCMQFDHCIVCRVCHQRDKEDRWHEDEVDSLALNR</sequence>
<dbReference type="STRING" id="106549.A0A540M9C6"/>
<protein>
    <recommendedName>
        <fullName evidence="3">F-box domain-containing protein</fullName>
    </recommendedName>
</protein>
<dbReference type="AlphaFoldDB" id="A0A540M9C6"/>
<dbReference type="InterPro" id="IPR036047">
    <property type="entry name" value="F-box-like_dom_sf"/>
</dbReference>
<evidence type="ECO:0008006" key="3">
    <source>
        <dbReference type="Google" id="ProtNLM"/>
    </source>
</evidence>
<keyword evidence="2" id="KW-1185">Reference proteome</keyword>
<evidence type="ECO:0000313" key="2">
    <source>
        <dbReference type="Proteomes" id="UP000315295"/>
    </source>
</evidence>